<dbReference type="SUPFAM" id="SSF117916">
    <property type="entry name" value="Fe-S cluster assembly (FSCA) domain-like"/>
    <property type="match status" value="1"/>
</dbReference>
<dbReference type="Proteomes" id="UP000034739">
    <property type="component" value="Unassembled WGS sequence"/>
</dbReference>
<evidence type="ECO:0000313" key="2">
    <source>
        <dbReference type="EMBL" id="KKU86404.1"/>
    </source>
</evidence>
<evidence type="ECO:0000259" key="1">
    <source>
        <dbReference type="Pfam" id="PF01883"/>
    </source>
</evidence>
<accession>A0A0G1TXD2</accession>
<dbReference type="Pfam" id="PF01883">
    <property type="entry name" value="FeS_assembly_P"/>
    <property type="match status" value="1"/>
</dbReference>
<dbReference type="Gene3D" id="3.30.300.130">
    <property type="entry name" value="Fe-S cluster assembly (FSCA)"/>
    <property type="match status" value="1"/>
</dbReference>
<sequence length="101" mass="11144">MITKKQIEGVLKTIPDPEIGVSLWDLGLIYNIDIDAKTGKVGILMTLTTIGCPLFDQIEGPVRQEVGKLEGVKVVEVELTFEPPWNMDRMSESAKAQLGFV</sequence>
<proteinExistence type="predicted"/>
<dbReference type="AlphaFoldDB" id="A0A0G1TXD2"/>
<organism evidence="2 3">
    <name type="scientific">Candidatus Gottesmanbacteria bacterium GW2011_GWA2_47_9</name>
    <dbReference type="NCBI Taxonomy" id="1618445"/>
    <lineage>
        <taxon>Bacteria</taxon>
        <taxon>Candidatus Gottesmaniibacteriota</taxon>
    </lineage>
</organism>
<dbReference type="PANTHER" id="PTHR42831">
    <property type="entry name" value="FE-S PROTEIN MATURATION AUXILIARY FACTOR YITW"/>
    <property type="match status" value="1"/>
</dbReference>
<protein>
    <recommendedName>
        <fullName evidence="1">MIP18 family-like domain-containing protein</fullName>
    </recommendedName>
</protein>
<dbReference type="InterPro" id="IPR034904">
    <property type="entry name" value="FSCA_dom_sf"/>
</dbReference>
<reference evidence="2 3" key="1">
    <citation type="journal article" date="2015" name="Nature">
        <title>rRNA introns, odd ribosomes, and small enigmatic genomes across a large radiation of phyla.</title>
        <authorList>
            <person name="Brown C.T."/>
            <person name="Hug L.A."/>
            <person name="Thomas B.C."/>
            <person name="Sharon I."/>
            <person name="Castelle C.J."/>
            <person name="Singh A."/>
            <person name="Wilkins M.J."/>
            <person name="Williams K.H."/>
            <person name="Banfield J.F."/>
        </authorList>
    </citation>
    <scope>NUCLEOTIDE SEQUENCE [LARGE SCALE GENOMIC DNA]</scope>
</reference>
<dbReference type="InterPro" id="IPR002744">
    <property type="entry name" value="MIP18-like"/>
</dbReference>
<feature type="domain" description="MIP18 family-like" evidence="1">
    <location>
        <begin position="4"/>
        <end position="78"/>
    </location>
</feature>
<dbReference type="EMBL" id="LCOY01000057">
    <property type="protein sequence ID" value="KKU86404.1"/>
    <property type="molecule type" value="Genomic_DNA"/>
</dbReference>
<name>A0A0G1TXD2_9BACT</name>
<dbReference type="PANTHER" id="PTHR42831:SF1">
    <property type="entry name" value="FE-S PROTEIN MATURATION AUXILIARY FACTOR YITW"/>
    <property type="match status" value="1"/>
</dbReference>
<dbReference type="InterPro" id="IPR052339">
    <property type="entry name" value="Fe-S_Maturation_MIP18"/>
</dbReference>
<gene>
    <name evidence="2" type="ORF">UY16_C0057G0009</name>
</gene>
<evidence type="ECO:0000313" key="3">
    <source>
        <dbReference type="Proteomes" id="UP000034739"/>
    </source>
</evidence>
<comment type="caution">
    <text evidence="2">The sequence shown here is derived from an EMBL/GenBank/DDBJ whole genome shotgun (WGS) entry which is preliminary data.</text>
</comment>
<dbReference type="PATRIC" id="fig|1618445.3.peg.1152"/>